<proteinExistence type="predicted"/>
<feature type="compositionally biased region" description="Basic and acidic residues" evidence="1">
    <location>
        <begin position="121"/>
        <end position="131"/>
    </location>
</feature>
<keyword evidence="2" id="KW-0812">Transmembrane</keyword>
<evidence type="ECO:0000313" key="3">
    <source>
        <dbReference type="EMBL" id="KDR66364.1"/>
    </source>
</evidence>
<keyword evidence="4" id="KW-1185">Reference proteome</keyword>
<accession>A0A067SF45</accession>
<feature type="transmembrane region" description="Helical" evidence="2">
    <location>
        <begin position="12"/>
        <end position="31"/>
    </location>
</feature>
<feature type="compositionally biased region" description="Pro residues" evidence="1">
    <location>
        <begin position="161"/>
        <end position="170"/>
    </location>
</feature>
<gene>
    <name evidence="3" type="ORF">GALMADRAFT_232581</name>
</gene>
<feature type="compositionally biased region" description="Basic residues" evidence="1">
    <location>
        <begin position="146"/>
        <end position="159"/>
    </location>
</feature>
<dbReference type="HOGENOM" id="CLU_1390335_0_0_1"/>
<keyword evidence="2" id="KW-0472">Membrane</keyword>
<reference evidence="4" key="1">
    <citation type="journal article" date="2014" name="Proc. Natl. Acad. Sci. U.S.A.">
        <title>Extensive sampling of basidiomycete genomes demonstrates inadequacy of the white-rot/brown-rot paradigm for wood decay fungi.</title>
        <authorList>
            <person name="Riley R."/>
            <person name="Salamov A.A."/>
            <person name="Brown D.W."/>
            <person name="Nagy L.G."/>
            <person name="Floudas D."/>
            <person name="Held B.W."/>
            <person name="Levasseur A."/>
            <person name="Lombard V."/>
            <person name="Morin E."/>
            <person name="Otillar R."/>
            <person name="Lindquist E.A."/>
            <person name="Sun H."/>
            <person name="LaButti K.M."/>
            <person name="Schmutz J."/>
            <person name="Jabbour D."/>
            <person name="Luo H."/>
            <person name="Baker S.E."/>
            <person name="Pisabarro A.G."/>
            <person name="Walton J.D."/>
            <person name="Blanchette R.A."/>
            <person name="Henrissat B."/>
            <person name="Martin F."/>
            <person name="Cullen D."/>
            <person name="Hibbett D.S."/>
            <person name="Grigoriev I.V."/>
        </authorList>
    </citation>
    <scope>NUCLEOTIDE SEQUENCE [LARGE SCALE GENOMIC DNA]</scope>
    <source>
        <strain evidence="4">CBS 339.88</strain>
    </source>
</reference>
<evidence type="ECO:0000313" key="4">
    <source>
        <dbReference type="Proteomes" id="UP000027222"/>
    </source>
</evidence>
<dbReference type="EMBL" id="KL142424">
    <property type="protein sequence ID" value="KDR66364.1"/>
    <property type="molecule type" value="Genomic_DNA"/>
</dbReference>
<keyword evidence="2" id="KW-1133">Transmembrane helix</keyword>
<dbReference type="AlphaFoldDB" id="A0A067SF45"/>
<evidence type="ECO:0000256" key="1">
    <source>
        <dbReference type="SAM" id="MobiDB-lite"/>
    </source>
</evidence>
<organism evidence="3 4">
    <name type="scientific">Galerina marginata (strain CBS 339.88)</name>
    <dbReference type="NCBI Taxonomy" id="685588"/>
    <lineage>
        <taxon>Eukaryota</taxon>
        <taxon>Fungi</taxon>
        <taxon>Dikarya</taxon>
        <taxon>Basidiomycota</taxon>
        <taxon>Agaricomycotina</taxon>
        <taxon>Agaricomycetes</taxon>
        <taxon>Agaricomycetidae</taxon>
        <taxon>Agaricales</taxon>
        <taxon>Agaricineae</taxon>
        <taxon>Strophariaceae</taxon>
        <taxon>Galerina</taxon>
    </lineage>
</organism>
<dbReference type="Proteomes" id="UP000027222">
    <property type="component" value="Unassembled WGS sequence"/>
</dbReference>
<feature type="region of interest" description="Disordered" evidence="1">
    <location>
        <begin position="67"/>
        <end position="196"/>
    </location>
</feature>
<name>A0A067SF45_GALM3</name>
<sequence length="196" mass="22133">MDAVEQHRVLRFVSALCVAALFCVCLWLRGWRGLSFNTADSFGFSDVRVCVGFVFHHQSLLCLDLGSSSRQSPRTIPPSTSPITTVDKRKPRKRKLGRTTTTTTTQRRERESEGDVIVVEADEKLDKEKAKSKSTMTTSTKESQKPRRKHRRPIKKRTRNPTPPTHPTPARPARLTHQTTTSPPNPPNPIQVVRLS</sequence>
<evidence type="ECO:0000256" key="2">
    <source>
        <dbReference type="SAM" id="Phobius"/>
    </source>
</evidence>
<protein>
    <submittedName>
        <fullName evidence="3">Uncharacterized protein</fullName>
    </submittedName>
</protein>